<proteinExistence type="predicted"/>
<feature type="compositionally biased region" description="Basic residues" evidence="1">
    <location>
        <begin position="98"/>
        <end position="108"/>
    </location>
</feature>
<dbReference type="InParanoid" id="A0A369K8M2"/>
<feature type="region of interest" description="Disordered" evidence="1">
    <location>
        <begin position="87"/>
        <end position="115"/>
    </location>
</feature>
<comment type="caution">
    <text evidence="2">The sequence shown here is derived from an EMBL/GenBank/DDBJ whole genome shotgun (WGS) entry which is preliminary data.</text>
</comment>
<keyword evidence="3" id="KW-1185">Reference proteome</keyword>
<feature type="compositionally biased region" description="Basic residues" evidence="1">
    <location>
        <begin position="140"/>
        <end position="150"/>
    </location>
</feature>
<feature type="compositionally biased region" description="Basic and acidic residues" evidence="1">
    <location>
        <begin position="22"/>
        <end position="31"/>
    </location>
</feature>
<evidence type="ECO:0000256" key="1">
    <source>
        <dbReference type="SAM" id="MobiDB-lite"/>
    </source>
</evidence>
<name>A0A369K8M2_HYPMA</name>
<feature type="region of interest" description="Disordered" evidence="1">
    <location>
        <begin position="1"/>
        <end position="55"/>
    </location>
</feature>
<dbReference type="EMBL" id="LUEZ02000009">
    <property type="protein sequence ID" value="RDB29810.1"/>
    <property type="molecule type" value="Genomic_DNA"/>
</dbReference>
<sequence>MTGEPRHQPPDHKHLRKVVRNNGDDLPHQPLDRTLNQELAQGNDRRASTSASGSQAFAEGCAKQWETTSHINLWIAPWIRSLRKVMTGEPRHQPPDHKHLRKVVRNNGRRPPTQPLIAPWIRSLRKVMTGEPRHQPPDHKHLRKVVRNNGRRPPTSTSGSHLESGACAR</sequence>
<evidence type="ECO:0000313" key="3">
    <source>
        <dbReference type="Proteomes" id="UP000076154"/>
    </source>
</evidence>
<feature type="region of interest" description="Disordered" evidence="1">
    <location>
        <begin position="129"/>
        <end position="169"/>
    </location>
</feature>
<gene>
    <name evidence="2" type="ORF">Hypma_014186</name>
</gene>
<accession>A0A369K8M2</accession>
<reference evidence="2" key="1">
    <citation type="submission" date="2018-04" db="EMBL/GenBank/DDBJ databases">
        <title>Whole genome sequencing of Hypsizygus marmoreus.</title>
        <authorList>
            <person name="Choi I.-G."/>
            <person name="Min B."/>
            <person name="Kim J.-G."/>
            <person name="Kim S."/>
            <person name="Oh Y.-L."/>
            <person name="Kong W.-S."/>
            <person name="Park H."/>
            <person name="Jeong J."/>
            <person name="Song E.-S."/>
        </authorList>
    </citation>
    <scope>NUCLEOTIDE SEQUENCE [LARGE SCALE GENOMIC DNA]</scope>
    <source>
        <strain evidence="2">51987-8</strain>
    </source>
</reference>
<dbReference type="Proteomes" id="UP000076154">
    <property type="component" value="Unassembled WGS sequence"/>
</dbReference>
<feature type="compositionally biased region" description="Basic and acidic residues" evidence="1">
    <location>
        <begin position="1"/>
        <end position="12"/>
    </location>
</feature>
<dbReference type="AlphaFoldDB" id="A0A369K8M2"/>
<organism evidence="2 3">
    <name type="scientific">Hypsizygus marmoreus</name>
    <name type="common">White beech mushroom</name>
    <name type="synonym">Agaricus marmoreus</name>
    <dbReference type="NCBI Taxonomy" id="39966"/>
    <lineage>
        <taxon>Eukaryota</taxon>
        <taxon>Fungi</taxon>
        <taxon>Dikarya</taxon>
        <taxon>Basidiomycota</taxon>
        <taxon>Agaricomycotina</taxon>
        <taxon>Agaricomycetes</taxon>
        <taxon>Agaricomycetidae</taxon>
        <taxon>Agaricales</taxon>
        <taxon>Tricholomatineae</taxon>
        <taxon>Lyophyllaceae</taxon>
        <taxon>Hypsizygus</taxon>
    </lineage>
</organism>
<protein>
    <submittedName>
        <fullName evidence="2">Uncharacterized protein</fullName>
    </submittedName>
</protein>
<evidence type="ECO:0000313" key="2">
    <source>
        <dbReference type="EMBL" id="RDB29810.1"/>
    </source>
</evidence>